<dbReference type="Proteomes" id="UP000632740">
    <property type="component" value="Unassembled WGS sequence"/>
</dbReference>
<sequence length="339" mass="36131">MTTVWWAWGLSAAAMVTLAAWVGIVIKTRWYGILIDGRGRVSLSRFQLVWWTIIVLSLVCGVVVGRFTFDPGTGAGIEVLGFSIPESVLGLLGISVGTTVASSAVKTYKGRRRSRQAAAAAPGSAEVAQILLVEEGAVADQTIDVGKFQALIVTILLGGAYVLTTIHAFMGRDPVPIENPSDISTLPDLNTTFLALLAISMAGYLGVKTVPRTGEPPTSVEDLDDEEERRRARDKDEGLAMDGRSVAKRRVADADLAEQEAKVREATRSAERRLKAAEKEAEGARARAEAARAERDQSVADAATAKREAAEAKARDEAARAERDQSYAAGPGGSPGEQR</sequence>
<protein>
    <submittedName>
        <fullName evidence="3">Uncharacterized protein</fullName>
    </submittedName>
</protein>
<evidence type="ECO:0000256" key="2">
    <source>
        <dbReference type="SAM" id="Phobius"/>
    </source>
</evidence>
<feature type="transmembrane region" description="Helical" evidence="2">
    <location>
        <begin position="189"/>
        <end position="207"/>
    </location>
</feature>
<comment type="caution">
    <text evidence="3">The sequence shown here is derived from an EMBL/GenBank/DDBJ whole genome shotgun (WGS) entry which is preliminary data.</text>
</comment>
<feature type="compositionally biased region" description="Gly residues" evidence="1">
    <location>
        <begin position="330"/>
        <end position="339"/>
    </location>
</feature>
<evidence type="ECO:0000313" key="3">
    <source>
        <dbReference type="EMBL" id="GIG20794.1"/>
    </source>
</evidence>
<evidence type="ECO:0000313" key="4">
    <source>
        <dbReference type="Proteomes" id="UP000632740"/>
    </source>
</evidence>
<feature type="compositionally biased region" description="Basic and acidic residues" evidence="1">
    <location>
        <begin position="228"/>
        <end position="238"/>
    </location>
</feature>
<proteinExistence type="predicted"/>
<feature type="transmembrane region" description="Helical" evidence="2">
    <location>
        <begin position="6"/>
        <end position="27"/>
    </location>
</feature>
<feature type="transmembrane region" description="Helical" evidence="2">
    <location>
        <begin position="87"/>
        <end position="105"/>
    </location>
</feature>
<feature type="compositionally biased region" description="Basic and acidic residues" evidence="1">
    <location>
        <begin position="262"/>
        <end position="325"/>
    </location>
</feature>
<feature type="transmembrane region" description="Helical" evidence="2">
    <location>
        <begin position="48"/>
        <end position="67"/>
    </location>
</feature>
<dbReference type="AlphaFoldDB" id="A0A919P3L3"/>
<feature type="transmembrane region" description="Helical" evidence="2">
    <location>
        <begin position="150"/>
        <end position="169"/>
    </location>
</feature>
<feature type="region of interest" description="Disordered" evidence="1">
    <location>
        <begin position="208"/>
        <end position="246"/>
    </location>
</feature>
<evidence type="ECO:0000256" key="1">
    <source>
        <dbReference type="SAM" id="MobiDB-lite"/>
    </source>
</evidence>
<gene>
    <name evidence="3" type="ORF">Cch01nite_15180</name>
</gene>
<keyword evidence="2" id="KW-1133">Transmembrane helix</keyword>
<feature type="region of interest" description="Disordered" evidence="1">
    <location>
        <begin position="262"/>
        <end position="339"/>
    </location>
</feature>
<dbReference type="RefSeq" id="WP_203750716.1">
    <property type="nucleotide sequence ID" value="NZ_BONK01000004.1"/>
</dbReference>
<reference evidence="3" key="1">
    <citation type="submission" date="2021-01" db="EMBL/GenBank/DDBJ databases">
        <title>Whole genome shotgun sequence of Cellulomonas chitinilytica NBRC 110799.</title>
        <authorList>
            <person name="Komaki H."/>
            <person name="Tamura T."/>
        </authorList>
    </citation>
    <scope>NUCLEOTIDE SEQUENCE</scope>
    <source>
        <strain evidence="3">NBRC 110799</strain>
    </source>
</reference>
<dbReference type="EMBL" id="BONK01000004">
    <property type="protein sequence ID" value="GIG20794.1"/>
    <property type="molecule type" value="Genomic_DNA"/>
</dbReference>
<accession>A0A919P3L3</accession>
<keyword evidence="2" id="KW-0472">Membrane</keyword>
<keyword evidence="2" id="KW-0812">Transmembrane</keyword>
<organism evidence="3 4">
    <name type="scientific">Cellulomonas chitinilytica</name>
    <dbReference type="NCBI Taxonomy" id="398759"/>
    <lineage>
        <taxon>Bacteria</taxon>
        <taxon>Bacillati</taxon>
        <taxon>Actinomycetota</taxon>
        <taxon>Actinomycetes</taxon>
        <taxon>Micrococcales</taxon>
        <taxon>Cellulomonadaceae</taxon>
        <taxon>Cellulomonas</taxon>
    </lineage>
</organism>
<keyword evidence="4" id="KW-1185">Reference proteome</keyword>
<name>A0A919P3L3_9CELL</name>